<feature type="compositionally biased region" description="Low complexity" evidence="3">
    <location>
        <begin position="57"/>
        <end position="72"/>
    </location>
</feature>
<reference evidence="5 6" key="1">
    <citation type="journal article" date="2015" name="Nat. Commun.">
        <title>Lucilia cuprina genome unlocks parasitic fly biology to underpin future interventions.</title>
        <authorList>
            <person name="Anstead C.A."/>
            <person name="Korhonen P.K."/>
            <person name="Young N.D."/>
            <person name="Hall R.S."/>
            <person name="Jex A.R."/>
            <person name="Murali S.C."/>
            <person name="Hughes D.S."/>
            <person name="Lee S.F."/>
            <person name="Perry T."/>
            <person name="Stroehlein A.J."/>
            <person name="Ansell B.R."/>
            <person name="Breugelmans B."/>
            <person name="Hofmann A."/>
            <person name="Qu J."/>
            <person name="Dugan S."/>
            <person name="Lee S.L."/>
            <person name="Chao H."/>
            <person name="Dinh H."/>
            <person name="Han Y."/>
            <person name="Doddapaneni H.V."/>
            <person name="Worley K.C."/>
            <person name="Muzny D.M."/>
            <person name="Ioannidis P."/>
            <person name="Waterhouse R.M."/>
            <person name="Zdobnov E.M."/>
            <person name="James P.J."/>
            <person name="Bagnall N.H."/>
            <person name="Kotze A.C."/>
            <person name="Gibbs R.A."/>
            <person name="Richards S."/>
            <person name="Batterham P."/>
            <person name="Gasser R.B."/>
        </authorList>
    </citation>
    <scope>NUCLEOTIDE SEQUENCE [LARGE SCALE GENOMIC DNA]</scope>
    <source>
        <strain evidence="5 6">LS</strain>
        <tissue evidence="5">Full body</tissue>
    </source>
</reference>
<dbReference type="Pfam" id="PF00339">
    <property type="entry name" value="Arrestin_N"/>
    <property type="match status" value="3"/>
</dbReference>
<dbReference type="OMA" id="ETENWSG"/>
<keyword evidence="6" id="KW-1185">Reference proteome</keyword>
<dbReference type="InterPro" id="IPR050357">
    <property type="entry name" value="Arrestin_domain-protein"/>
</dbReference>
<evidence type="ECO:0000313" key="5">
    <source>
        <dbReference type="EMBL" id="KNC30563.1"/>
    </source>
</evidence>
<dbReference type="SUPFAM" id="SSF81296">
    <property type="entry name" value="E set domains"/>
    <property type="match status" value="5"/>
</dbReference>
<dbReference type="GO" id="GO:0015031">
    <property type="term" value="P:protein transport"/>
    <property type="evidence" value="ECO:0007669"/>
    <property type="project" value="TreeGrafter"/>
</dbReference>
<evidence type="ECO:0000256" key="1">
    <source>
        <dbReference type="ARBA" id="ARBA00005298"/>
    </source>
</evidence>
<dbReference type="InterPro" id="IPR011022">
    <property type="entry name" value="Arrestin_C-like"/>
</dbReference>
<comment type="caution">
    <text evidence="5">The sequence shown here is derived from an EMBL/GenBank/DDBJ whole genome shotgun (WGS) entry which is preliminary data.</text>
</comment>
<feature type="domain" description="Arrestin C-terminal-like" evidence="4">
    <location>
        <begin position="759"/>
        <end position="890"/>
    </location>
</feature>
<dbReference type="OrthoDB" id="2333384at2759"/>
<dbReference type="InterPro" id="IPR014752">
    <property type="entry name" value="Arrestin-like_C"/>
</dbReference>
<gene>
    <name evidence="5" type="ORF">FF38_05580</name>
</gene>
<evidence type="ECO:0000313" key="6">
    <source>
        <dbReference type="Proteomes" id="UP000037069"/>
    </source>
</evidence>
<dbReference type="PANTHER" id="PTHR11188:SF167">
    <property type="entry name" value="ARRESTIN C-TERMINAL-LIKE DOMAIN-CONTAINING PROTEIN-RELATED"/>
    <property type="match status" value="1"/>
</dbReference>
<dbReference type="SMART" id="SM01017">
    <property type="entry name" value="Arrestin_C"/>
    <property type="match status" value="2"/>
</dbReference>
<dbReference type="InterPro" id="IPR014756">
    <property type="entry name" value="Ig_E-set"/>
</dbReference>
<dbReference type="PANTHER" id="PTHR11188">
    <property type="entry name" value="ARRESTIN DOMAIN CONTAINING PROTEIN"/>
    <property type="match status" value="1"/>
</dbReference>
<dbReference type="Proteomes" id="UP000037069">
    <property type="component" value="Unassembled WGS sequence"/>
</dbReference>
<dbReference type="Pfam" id="PF02752">
    <property type="entry name" value="Arrestin_C"/>
    <property type="match status" value="2"/>
</dbReference>
<dbReference type="Gene3D" id="2.60.40.640">
    <property type="match status" value="5"/>
</dbReference>
<dbReference type="GO" id="GO:0005737">
    <property type="term" value="C:cytoplasm"/>
    <property type="evidence" value="ECO:0007669"/>
    <property type="project" value="TreeGrafter"/>
</dbReference>
<dbReference type="STRING" id="7375.A0A0L0CDS3"/>
<sequence>MVMTCDIQFENNPEATFYAGQVITGKITLTADKIKQVKAVTLKISGSAKTRWTESRSTTSTNNNNNSTSTSNNTTYWGQVDYMNTLTSLLVPNATDQAVVIEPGIHTFSFACHIPANCPSSLECFRGNIRYVIQVALVRPWKFDQTFTRPFTVLSIKNLNYDTPLLKGYFEVLASVNTIMVVTCLIEFENNGSDTYLAGQTVKGTITLTADKPKQVKAVTLKINGCANTSWSEDEGMGDDKKSVTYDGHIDYIKSKTYLFVFSKGSDNTNEGVIIEPGVHTFPFSCLIPPQSPSSVEGFYGYIRYWVQVTLKRPWKFDQIYTKGFTVVNINDLNYDEDLKLPITSDISKIFCCGPCKSDPLQINVHLPQAGFVPGLLIPVNILVTNETSARINEICVRLVMIITLFSTHPIRKSNTERKTVSKLIGDPVLRHSKKQFNYLLPIPATPPTCSTLCDIIQIAYHIEVEAKMQGMLYTNQCIILPVTIGNVPLQMDGMVVQQQPMPRQIGLETNGMMPVENNNDASTSNRNKEPWSTMENIPPPVYMKATHMSEAKLSEDSAHDYGEKNFTPKYPVFNIPSPTSPLPLVRGTMVVTCDIEFDQNKTACYFAGQLVSGTIVLKCDKAKDVKAIQLKISGFAHILWSERRFNTRRIYQGHEDYLSSTTYLMGSENSSKTTLATGVHTFTFACQLPEQCPSSFEGLHGHIRYTVKVALIRPWKFDQTYKRGFTVLKMTDLNFESPQIRIPSNSEAYRTFCCGPCTTEPLKMELKIPQAGYVPGQSIPVQALIIHNTSIPVSEVKFALVMLVRYISQNPVRHNVQRISVSKIKNDGVLRNCTRSLRDEIHVPATPPTCLQTCGIIQIMYQVEMEVAMKSFHKSQVVTIPVIIGNIPLANNTSGMEVIQEQPTYRERPIDLPLDFEEEISSAPNLELITPNLPPPSYEESYHTVRSNINEDEQHAFGPCEFAPLYPVYKIPSPTFEGPFKPLGFDNKSFQP</sequence>
<proteinExistence type="inferred from homology"/>
<feature type="region of interest" description="Disordered" evidence="3">
    <location>
        <begin position="52"/>
        <end position="72"/>
    </location>
</feature>
<organism evidence="5 6">
    <name type="scientific">Lucilia cuprina</name>
    <name type="common">Green bottle fly</name>
    <name type="synonym">Australian sheep blowfly</name>
    <dbReference type="NCBI Taxonomy" id="7375"/>
    <lineage>
        <taxon>Eukaryota</taxon>
        <taxon>Metazoa</taxon>
        <taxon>Ecdysozoa</taxon>
        <taxon>Arthropoda</taxon>
        <taxon>Hexapoda</taxon>
        <taxon>Insecta</taxon>
        <taxon>Pterygota</taxon>
        <taxon>Neoptera</taxon>
        <taxon>Endopterygota</taxon>
        <taxon>Diptera</taxon>
        <taxon>Brachycera</taxon>
        <taxon>Muscomorpha</taxon>
        <taxon>Oestroidea</taxon>
        <taxon>Calliphoridae</taxon>
        <taxon>Luciliinae</taxon>
        <taxon>Lucilia</taxon>
    </lineage>
</organism>
<accession>A0A0L0CDS3</accession>
<feature type="domain" description="Arrestin C-terminal-like" evidence="4">
    <location>
        <begin position="357"/>
        <end position="490"/>
    </location>
</feature>
<name>A0A0L0CDS3_LUCCU</name>
<dbReference type="InterPro" id="IPR011021">
    <property type="entry name" value="Arrestin-like_N"/>
</dbReference>
<evidence type="ECO:0000259" key="4">
    <source>
        <dbReference type="SMART" id="SM01017"/>
    </source>
</evidence>
<dbReference type="AlphaFoldDB" id="A0A0L0CDS3"/>
<keyword evidence="2" id="KW-0716">Sensory transduction</keyword>
<protein>
    <recommendedName>
        <fullName evidence="4">Arrestin C-terminal-like domain-containing protein</fullName>
    </recommendedName>
</protein>
<comment type="similarity">
    <text evidence="1">Belongs to the arrestin family.</text>
</comment>
<evidence type="ECO:0000256" key="3">
    <source>
        <dbReference type="SAM" id="MobiDB-lite"/>
    </source>
</evidence>
<dbReference type="EMBL" id="JRES01000503">
    <property type="protein sequence ID" value="KNC30563.1"/>
    <property type="molecule type" value="Genomic_DNA"/>
</dbReference>
<evidence type="ECO:0000256" key="2">
    <source>
        <dbReference type="ARBA" id="ARBA00022606"/>
    </source>
</evidence>